<accession>A0AAD6N8D4</accession>
<protein>
    <submittedName>
        <fullName evidence="2">Uncharacterized protein</fullName>
    </submittedName>
</protein>
<feature type="compositionally biased region" description="Basic and acidic residues" evidence="1">
    <location>
        <begin position="1"/>
        <end position="18"/>
    </location>
</feature>
<reference evidence="2" key="1">
    <citation type="journal article" date="2023" name="IMA Fungus">
        <title>Comparative genomic study of the Penicillium genus elucidates a diverse pangenome and 15 lateral gene transfer events.</title>
        <authorList>
            <person name="Petersen C."/>
            <person name="Sorensen T."/>
            <person name="Nielsen M.R."/>
            <person name="Sondergaard T.E."/>
            <person name="Sorensen J.L."/>
            <person name="Fitzpatrick D.A."/>
            <person name="Frisvad J.C."/>
            <person name="Nielsen K.L."/>
        </authorList>
    </citation>
    <scope>NUCLEOTIDE SEQUENCE</scope>
    <source>
        <strain evidence="2">IBT 15450</strain>
    </source>
</reference>
<feature type="region of interest" description="Disordered" evidence="1">
    <location>
        <begin position="1"/>
        <end position="55"/>
    </location>
</feature>
<reference evidence="2" key="2">
    <citation type="submission" date="2023-01" db="EMBL/GenBank/DDBJ databases">
        <authorList>
            <person name="Petersen C."/>
        </authorList>
    </citation>
    <scope>NUCLEOTIDE SEQUENCE</scope>
    <source>
        <strain evidence="2">IBT 15450</strain>
    </source>
</reference>
<evidence type="ECO:0000313" key="3">
    <source>
        <dbReference type="Proteomes" id="UP001219568"/>
    </source>
</evidence>
<sequence>MPCRDSARLKTLVNEDRYASSTGLELNEGYPGDKNRHPDEKDPTTVGWNDPDDRAKDSFTIHKDAWIPHDSQLLTQQ</sequence>
<proteinExistence type="predicted"/>
<dbReference type="EMBL" id="JAQJZL010000009">
    <property type="protein sequence ID" value="KAJ6038477.1"/>
    <property type="molecule type" value="Genomic_DNA"/>
</dbReference>
<comment type="caution">
    <text evidence="2">The sequence shown here is derived from an EMBL/GenBank/DDBJ whole genome shotgun (WGS) entry which is preliminary data.</text>
</comment>
<keyword evidence="3" id="KW-1185">Reference proteome</keyword>
<gene>
    <name evidence="2" type="ORF">N7460_008248</name>
</gene>
<name>A0AAD6N8D4_PENCN</name>
<evidence type="ECO:0000256" key="1">
    <source>
        <dbReference type="SAM" id="MobiDB-lite"/>
    </source>
</evidence>
<evidence type="ECO:0000313" key="2">
    <source>
        <dbReference type="EMBL" id="KAJ6038477.1"/>
    </source>
</evidence>
<feature type="compositionally biased region" description="Basic and acidic residues" evidence="1">
    <location>
        <begin position="31"/>
        <end position="43"/>
    </location>
</feature>
<dbReference type="Proteomes" id="UP001219568">
    <property type="component" value="Unassembled WGS sequence"/>
</dbReference>
<dbReference type="AlphaFoldDB" id="A0AAD6N8D4"/>
<organism evidence="2 3">
    <name type="scientific">Penicillium canescens</name>
    <dbReference type="NCBI Taxonomy" id="5083"/>
    <lineage>
        <taxon>Eukaryota</taxon>
        <taxon>Fungi</taxon>
        <taxon>Dikarya</taxon>
        <taxon>Ascomycota</taxon>
        <taxon>Pezizomycotina</taxon>
        <taxon>Eurotiomycetes</taxon>
        <taxon>Eurotiomycetidae</taxon>
        <taxon>Eurotiales</taxon>
        <taxon>Aspergillaceae</taxon>
        <taxon>Penicillium</taxon>
    </lineage>
</organism>